<dbReference type="Proteomes" id="UP001596540">
    <property type="component" value="Unassembled WGS sequence"/>
</dbReference>
<proteinExistence type="predicted"/>
<protein>
    <submittedName>
        <fullName evidence="2">Uncharacterized protein</fullName>
    </submittedName>
</protein>
<feature type="compositionally biased region" description="Low complexity" evidence="1">
    <location>
        <begin position="48"/>
        <end position="58"/>
    </location>
</feature>
<keyword evidence="3" id="KW-1185">Reference proteome</keyword>
<feature type="compositionally biased region" description="Low complexity" evidence="1">
    <location>
        <begin position="181"/>
        <end position="195"/>
    </location>
</feature>
<sequence>MTEKFEGGQERALSPATSPDQPPSTPPAADGRADVPEASSATSPAGQAETATATAAAAGHPRAFDAVGAVARAPLEPVEPGPQLGRPGPPVLAGAAIAGLILIAAPFAVSASTQNTSLETVPLTSGSLIAGTSDREAGENAAGTAAAGGDSTAEAPATTGSVNDAPEEDSGGYVPEVQERPAGGAATPDPAAAGTGEEEPNEPAPDGPAGETSTTGGGGDRSGGSGEAPEARISDEDAPGIIGSLPEVGSQRSASEDTPAEDDTGGERSSRSEDAEESGGTERSADTGQQSADGDGPSTLAGAAPAGEREERPEQEQEAPRGEERTAEDGEQNRQPANEENADAPPPAPAPSEEPAPPAEEQPAAQPSPAAWSFSEVVGPGCPSDAAASYGRTGHWQEGDGRKSWATRQGADQQEDCNADYDAIPVSGNPEEGNGEFAYWTFSPGRAGAKCELFVHIPQDESPLWIAEQEARYQVFSGDRPEGDAIGVFGIEQAGVRGGWVQVTGFTAPAETFTIQLTNIGADPLAGQGTDRAHVAASVIRTTCS</sequence>
<feature type="compositionally biased region" description="Gly residues" evidence="1">
    <location>
        <begin position="215"/>
        <end position="226"/>
    </location>
</feature>
<accession>A0ABW2KA15</accession>
<feature type="compositionally biased region" description="Polar residues" evidence="1">
    <location>
        <begin position="114"/>
        <end position="127"/>
    </location>
</feature>
<feature type="region of interest" description="Disordered" evidence="1">
    <location>
        <begin position="1"/>
        <end position="59"/>
    </location>
</feature>
<dbReference type="EMBL" id="JBHTBH010000001">
    <property type="protein sequence ID" value="MFC7326842.1"/>
    <property type="molecule type" value="Genomic_DNA"/>
</dbReference>
<feature type="compositionally biased region" description="Basic and acidic residues" evidence="1">
    <location>
        <begin position="307"/>
        <end position="332"/>
    </location>
</feature>
<feature type="compositionally biased region" description="Low complexity" evidence="1">
    <location>
        <begin position="139"/>
        <end position="157"/>
    </location>
</feature>
<reference evidence="3" key="1">
    <citation type="journal article" date="2019" name="Int. J. Syst. Evol. Microbiol.">
        <title>The Global Catalogue of Microorganisms (GCM) 10K type strain sequencing project: providing services to taxonomists for standard genome sequencing and annotation.</title>
        <authorList>
            <consortium name="The Broad Institute Genomics Platform"/>
            <consortium name="The Broad Institute Genome Sequencing Center for Infectious Disease"/>
            <person name="Wu L."/>
            <person name="Ma J."/>
        </authorList>
    </citation>
    <scope>NUCLEOTIDE SEQUENCE [LARGE SCALE GENOMIC DNA]</scope>
    <source>
        <strain evidence="3">CGMCC 4.7382</strain>
    </source>
</reference>
<organism evidence="2 3">
    <name type="scientific">Marinactinospora rubrisoli</name>
    <dbReference type="NCBI Taxonomy" id="2715399"/>
    <lineage>
        <taxon>Bacteria</taxon>
        <taxon>Bacillati</taxon>
        <taxon>Actinomycetota</taxon>
        <taxon>Actinomycetes</taxon>
        <taxon>Streptosporangiales</taxon>
        <taxon>Nocardiopsidaceae</taxon>
        <taxon>Marinactinospora</taxon>
    </lineage>
</organism>
<feature type="compositionally biased region" description="Low complexity" evidence="1">
    <location>
        <begin position="361"/>
        <end position="371"/>
    </location>
</feature>
<dbReference type="RefSeq" id="WP_379868778.1">
    <property type="nucleotide sequence ID" value="NZ_JBHTBH010000001.1"/>
</dbReference>
<feature type="compositionally biased region" description="Pro residues" evidence="1">
    <location>
        <begin position="344"/>
        <end position="360"/>
    </location>
</feature>
<evidence type="ECO:0000313" key="3">
    <source>
        <dbReference type="Proteomes" id="UP001596540"/>
    </source>
</evidence>
<evidence type="ECO:0000256" key="1">
    <source>
        <dbReference type="SAM" id="MobiDB-lite"/>
    </source>
</evidence>
<evidence type="ECO:0000313" key="2">
    <source>
        <dbReference type="EMBL" id="MFC7326842.1"/>
    </source>
</evidence>
<gene>
    <name evidence="2" type="ORF">ACFQRF_03720</name>
</gene>
<name>A0ABW2KA15_9ACTN</name>
<comment type="caution">
    <text evidence="2">The sequence shown here is derived from an EMBL/GenBank/DDBJ whole genome shotgun (WGS) entry which is preliminary data.</text>
</comment>
<feature type="region of interest" description="Disordered" evidence="1">
    <location>
        <begin position="114"/>
        <end position="414"/>
    </location>
</feature>